<keyword evidence="2 4" id="KW-0012">Acyltransferase</keyword>
<dbReference type="GO" id="GO:0016746">
    <property type="term" value="F:acyltransferase activity"/>
    <property type="evidence" value="ECO:0007669"/>
    <property type="project" value="UniProtKB-KW"/>
</dbReference>
<dbReference type="Proteomes" id="UP001411173">
    <property type="component" value="Unassembled WGS sequence"/>
</dbReference>
<evidence type="ECO:0000259" key="3">
    <source>
        <dbReference type="PROSITE" id="PS51186"/>
    </source>
</evidence>
<dbReference type="InterPro" id="IPR000182">
    <property type="entry name" value="GNAT_dom"/>
</dbReference>
<dbReference type="Gene3D" id="3.40.630.30">
    <property type="match status" value="1"/>
</dbReference>
<organism evidence="4 5">
    <name type="scientific">Phytobacter palmae</name>
    <dbReference type="NCBI Taxonomy" id="1855371"/>
    <lineage>
        <taxon>Bacteria</taxon>
        <taxon>Pseudomonadati</taxon>
        <taxon>Pseudomonadota</taxon>
        <taxon>Gammaproteobacteria</taxon>
        <taxon>Enterobacterales</taxon>
        <taxon>Enterobacteriaceae</taxon>
        <taxon>Phytobacter</taxon>
    </lineage>
</organism>
<dbReference type="PANTHER" id="PTHR43877">
    <property type="entry name" value="AMINOALKYLPHOSPHONATE N-ACETYLTRANSFERASE-RELATED-RELATED"/>
    <property type="match status" value="1"/>
</dbReference>
<dbReference type="CDD" id="cd04301">
    <property type="entry name" value="NAT_SF"/>
    <property type="match status" value="1"/>
</dbReference>
<comment type="caution">
    <text evidence="4">The sequence shown here is derived from an EMBL/GenBank/DDBJ whole genome shotgun (WGS) entry which is preliminary data.</text>
</comment>
<proteinExistence type="predicted"/>
<gene>
    <name evidence="4" type="ORF">AAIG39_06095</name>
</gene>
<keyword evidence="1 4" id="KW-0808">Transferase</keyword>
<reference evidence="4 5" key="1">
    <citation type="submission" date="2024-02" db="EMBL/GenBank/DDBJ databases">
        <title>Whole genome of MDR Enterobacteriaceae from southern Thailand.</title>
        <authorList>
            <person name="Surachat K."/>
        </authorList>
    </citation>
    <scope>NUCLEOTIDE SEQUENCE [LARGE SCALE GENOMIC DNA]</scope>
    <source>
        <strain evidence="4 5">PSU_29</strain>
    </source>
</reference>
<protein>
    <submittedName>
        <fullName evidence="4">GNAT family N-acetyltransferase</fullName>
        <ecNumber evidence="4">2.3.1.-</ecNumber>
    </submittedName>
</protein>
<feature type="domain" description="N-acetyltransferase" evidence="3">
    <location>
        <begin position="1"/>
        <end position="141"/>
    </location>
</feature>
<evidence type="ECO:0000256" key="1">
    <source>
        <dbReference type="ARBA" id="ARBA00022679"/>
    </source>
</evidence>
<evidence type="ECO:0000313" key="5">
    <source>
        <dbReference type="Proteomes" id="UP001411173"/>
    </source>
</evidence>
<dbReference type="SUPFAM" id="SSF55729">
    <property type="entry name" value="Acyl-CoA N-acyltransferases (Nat)"/>
    <property type="match status" value="1"/>
</dbReference>
<dbReference type="EMBL" id="JBCIVJ010000003">
    <property type="protein sequence ID" value="MEN0578578.1"/>
    <property type="molecule type" value="Genomic_DNA"/>
</dbReference>
<accession>A0ABU9V3D9</accession>
<dbReference type="InterPro" id="IPR016181">
    <property type="entry name" value="Acyl_CoA_acyltransferase"/>
</dbReference>
<dbReference type="Pfam" id="PF00583">
    <property type="entry name" value="Acetyltransf_1"/>
    <property type="match status" value="1"/>
</dbReference>
<dbReference type="InterPro" id="IPR050832">
    <property type="entry name" value="Bact_Acetyltransf"/>
</dbReference>
<dbReference type="RefSeq" id="WP_090085464.1">
    <property type="nucleotide sequence ID" value="NZ_JBCIVJ010000003.1"/>
</dbReference>
<dbReference type="PANTHER" id="PTHR43877:SF2">
    <property type="entry name" value="AMINOALKYLPHOSPHONATE N-ACETYLTRANSFERASE-RELATED"/>
    <property type="match status" value="1"/>
</dbReference>
<sequence length="141" mass="16332">MIIRPWQESDRPFLRTLFLHSRRANWTWLDGRDWQLEDFDAVTLDETIWVAEEDGHRLGFAAVYVNDNFLHSLFVDPDAQGKGVGSALLKKVQSEFTSTGSLKCLTQNQRALAFYQHHGWHVEAEGKSPDGDYLLMHYRLP</sequence>
<evidence type="ECO:0000313" key="4">
    <source>
        <dbReference type="EMBL" id="MEN0578578.1"/>
    </source>
</evidence>
<keyword evidence="5" id="KW-1185">Reference proteome</keyword>
<dbReference type="PROSITE" id="PS51186">
    <property type="entry name" value="GNAT"/>
    <property type="match status" value="1"/>
</dbReference>
<dbReference type="EC" id="2.3.1.-" evidence="4"/>
<name>A0ABU9V3D9_9ENTR</name>
<evidence type="ECO:0000256" key="2">
    <source>
        <dbReference type="ARBA" id="ARBA00023315"/>
    </source>
</evidence>